<accession>A0A2V2LFF2</accession>
<keyword evidence="1" id="KW-0472">Membrane</keyword>
<feature type="transmembrane region" description="Helical" evidence="1">
    <location>
        <begin position="219"/>
        <end position="238"/>
    </location>
</feature>
<dbReference type="PANTHER" id="PTHR23028:SF53">
    <property type="entry name" value="ACYL_TRANSF_3 DOMAIN-CONTAINING PROTEIN"/>
    <property type="match status" value="1"/>
</dbReference>
<feature type="domain" description="SGNH" evidence="3">
    <location>
        <begin position="418"/>
        <end position="661"/>
    </location>
</feature>
<evidence type="ECO:0000256" key="1">
    <source>
        <dbReference type="SAM" id="Phobius"/>
    </source>
</evidence>
<keyword evidence="1" id="KW-1133">Transmembrane helix</keyword>
<dbReference type="PANTHER" id="PTHR23028">
    <property type="entry name" value="ACETYLTRANSFERASE"/>
    <property type="match status" value="1"/>
</dbReference>
<keyword evidence="4" id="KW-0808">Transferase</keyword>
<feature type="domain" description="Acyltransferase 3" evidence="2">
    <location>
        <begin position="5"/>
        <end position="327"/>
    </location>
</feature>
<evidence type="ECO:0000259" key="3">
    <source>
        <dbReference type="Pfam" id="PF19040"/>
    </source>
</evidence>
<evidence type="ECO:0000313" key="5">
    <source>
        <dbReference type="Proteomes" id="UP000245680"/>
    </source>
</evidence>
<dbReference type="InterPro" id="IPR043968">
    <property type="entry name" value="SGNH"/>
</dbReference>
<keyword evidence="4" id="KW-0012">Acyltransferase</keyword>
<feature type="transmembrane region" description="Helical" evidence="1">
    <location>
        <begin position="7"/>
        <end position="25"/>
    </location>
</feature>
<protein>
    <submittedName>
        <fullName evidence="4">Acyltransferase</fullName>
    </submittedName>
</protein>
<comment type="caution">
    <text evidence="4">The sequence shown here is derived from an EMBL/GenBank/DDBJ whole genome shotgun (WGS) entry which is preliminary data.</text>
</comment>
<feature type="transmembrane region" description="Helical" evidence="1">
    <location>
        <begin position="96"/>
        <end position="116"/>
    </location>
</feature>
<evidence type="ECO:0000259" key="2">
    <source>
        <dbReference type="Pfam" id="PF01757"/>
    </source>
</evidence>
<dbReference type="GO" id="GO:0009103">
    <property type="term" value="P:lipopolysaccharide biosynthetic process"/>
    <property type="evidence" value="ECO:0007669"/>
    <property type="project" value="TreeGrafter"/>
</dbReference>
<feature type="transmembrane region" description="Helical" evidence="1">
    <location>
        <begin position="247"/>
        <end position="265"/>
    </location>
</feature>
<sequence length="672" mass="73460">MVYRPEIDGLRAVAVLPVILFHAGLSTFSGGYVGVDVFFVISGFLITSILIQDLQEGRFSIIRFYERRARRILPALFFVMLCCLPFAYAWMPPDKLADFGKSIVAVCLFVSNILFWRQENYFAATAEEKPLLHTWSLAVEEQYYLLFPLVLFVLWRFGRNPVFYCVMALAVLSLLLNEWALRNPDITNTARFYLAPTRAWELLAGSICAFLVTGGPRRANDALALLGLAAIVIPVFAFDKTTPFPSLYTLFPVVGTALIILYAGSSTLVGRLLSTRGFVGIGLISYSAYLWHQPLFAFARLRSLTDPGLALMMSMGVLSLGLAWLSWRFVEQPFRAGRNALLADRRSLFSACLAFSVAFMALGGVMVVRDGLPGRLSADALAHLRPADPRGAFMQACQLQEGRPIPPHPLQMCSGFMADGAADVMIVGDSHAGALAYPLLQALQEAGLSGYSTAYPGCIGLPGFRRLDDPRYDCDSYMTSMLEYAERSGTGTIVIVSRLPLYFHETSFDNGEGGHEKGGPFLIDRLDAAGQAGLPDSRAQRVLDGYAAEILALAERFNVVLVRPIPVAGWDVPAYLAKREMFGGGMSPLSTDAAAFRAWAAPVTEVLDRLDSPGLRQVDSTSPFCDPAPGGRCLNERDGVALYSDDDHLSQAGAEMLVPKVMEQILSFQSAP</sequence>
<dbReference type="AlphaFoldDB" id="A0A2V2LFF2"/>
<evidence type="ECO:0000313" key="4">
    <source>
        <dbReference type="EMBL" id="PWR01966.1"/>
    </source>
</evidence>
<dbReference type="EMBL" id="QGKU01000045">
    <property type="protein sequence ID" value="PWR01966.1"/>
    <property type="molecule type" value="Genomic_DNA"/>
</dbReference>
<organism evidence="4 5">
    <name type="scientific">Meridianimarinicoccus roseus</name>
    <dbReference type="NCBI Taxonomy" id="2072018"/>
    <lineage>
        <taxon>Bacteria</taxon>
        <taxon>Pseudomonadati</taxon>
        <taxon>Pseudomonadota</taxon>
        <taxon>Alphaproteobacteria</taxon>
        <taxon>Rhodobacterales</taxon>
        <taxon>Paracoccaceae</taxon>
        <taxon>Meridianimarinicoccus</taxon>
    </lineage>
</organism>
<dbReference type="GO" id="GO:0016020">
    <property type="term" value="C:membrane"/>
    <property type="evidence" value="ECO:0007669"/>
    <property type="project" value="TreeGrafter"/>
</dbReference>
<proteinExistence type="predicted"/>
<dbReference type="Pfam" id="PF19040">
    <property type="entry name" value="SGNH"/>
    <property type="match status" value="1"/>
</dbReference>
<feature type="transmembrane region" description="Helical" evidence="1">
    <location>
        <begin position="277"/>
        <end position="297"/>
    </location>
</feature>
<dbReference type="Pfam" id="PF01757">
    <property type="entry name" value="Acyl_transf_3"/>
    <property type="match status" value="1"/>
</dbReference>
<gene>
    <name evidence="4" type="ORF">DKT77_14240</name>
</gene>
<feature type="transmembrane region" description="Helical" evidence="1">
    <location>
        <begin position="309"/>
        <end position="327"/>
    </location>
</feature>
<feature type="transmembrane region" description="Helical" evidence="1">
    <location>
        <begin position="192"/>
        <end position="213"/>
    </location>
</feature>
<feature type="transmembrane region" description="Helical" evidence="1">
    <location>
        <begin position="161"/>
        <end position="180"/>
    </location>
</feature>
<name>A0A2V2LFF2_9RHOB</name>
<dbReference type="InterPro" id="IPR050879">
    <property type="entry name" value="Acyltransferase_3"/>
</dbReference>
<feature type="transmembrane region" description="Helical" evidence="1">
    <location>
        <begin position="31"/>
        <end position="51"/>
    </location>
</feature>
<reference evidence="4 5" key="1">
    <citation type="submission" date="2018-05" db="EMBL/GenBank/DDBJ databases">
        <title>Rhodobacteraceae gen. nov., sp. nov. isolated from sea water.</title>
        <authorList>
            <person name="Ren Y."/>
        </authorList>
    </citation>
    <scope>NUCLEOTIDE SEQUENCE [LARGE SCALE GENOMIC DNA]</scope>
    <source>
        <strain evidence="4 5">TG-679</strain>
    </source>
</reference>
<feature type="transmembrane region" description="Helical" evidence="1">
    <location>
        <begin position="347"/>
        <end position="368"/>
    </location>
</feature>
<dbReference type="OrthoDB" id="9796461at2"/>
<keyword evidence="1" id="KW-0812">Transmembrane</keyword>
<dbReference type="Proteomes" id="UP000245680">
    <property type="component" value="Unassembled WGS sequence"/>
</dbReference>
<dbReference type="InterPro" id="IPR002656">
    <property type="entry name" value="Acyl_transf_3_dom"/>
</dbReference>
<keyword evidence="5" id="KW-1185">Reference proteome</keyword>
<dbReference type="GO" id="GO:0016747">
    <property type="term" value="F:acyltransferase activity, transferring groups other than amino-acyl groups"/>
    <property type="evidence" value="ECO:0007669"/>
    <property type="project" value="InterPro"/>
</dbReference>
<dbReference type="RefSeq" id="WP_109812356.1">
    <property type="nucleotide sequence ID" value="NZ_QGKU01000045.1"/>
</dbReference>
<feature type="transmembrane region" description="Helical" evidence="1">
    <location>
        <begin position="72"/>
        <end position="90"/>
    </location>
</feature>